<dbReference type="PANTHER" id="PTHR15427">
    <property type="entry name" value="EMILIN ELASTIN MICROFIBRIL INTERFACE-LOCATED PROTEIN ELASTIN MICROFIBRIL INTERFACER"/>
    <property type="match status" value="1"/>
</dbReference>
<protein>
    <recommendedName>
        <fullName evidence="3">C1q domain-containing protein</fullName>
    </recommendedName>
</protein>
<sequence>TASSGIDSESYPTVDPNIALQGQCVIVCDAAIPYKRNPLASANQRNKKIAFSVMRSSDIGMPATRGGSPAVIIFDSILLNDGNSYDSSRCHFSPSRNGVYSLEFRIFKRYNRNDLVVALMVNGNAVLTSFADGNLANHELASNGALLRLASGDRVWLEILEGALDGGWKYSTFSGYLLYED</sequence>
<keyword evidence="2" id="KW-0964">Secreted</keyword>
<dbReference type="HOGENOM" id="CLU_001074_8_2_1"/>
<evidence type="ECO:0000256" key="2">
    <source>
        <dbReference type="ARBA" id="ARBA00022525"/>
    </source>
</evidence>
<dbReference type="STRING" id="51511.ENSCSAVP00000004436"/>
<dbReference type="SMART" id="SM00110">
    <property type="entry name" value="C1Q"/>
    <property type="match status" value="1"/>
</dbReference>
<dbReference type="GeneTree" id="ENSGT00940000173314"/>
<dbReference type="eggNOG" id="ENOG502QVN9">
    <property type="taxonomic scope" value="Eukaryota"/>
</dbReference>
<dbReference type="Gene3D" id="2.60.120.40">
    <property type="match status" value="1"/>
</dbReference>
<dbReference type="Pfam" id="PF00386">
    <property type="entry name" value="C1q"/>
    <property type="match status" value="1"/>
</dbReference>
<name>H2YGI7_CIOSA</name>
<dbReference type="PANTHER" id="PTHR15427:SF33">
    <property type="entry name" value="COLLAGEN IV NC1 DOMAIN-CONTAINING PROTEIN"/>
    <property type="match status" value="1"/>
</dbReference>
<reference evidence="5" key="1">
    <citation type="submission" date="2003-08" db="EMBL/GenBank/DDBJ databases">
        <authorList>
            <person name="Birren B."/>
            <person name="Nusbaum C."/>
            <person name="Abebe A."/>
            <person name="Abouelleil A."/>
            <person name="Adekoya E."/>
            <person name="Ait-zahra M."/>
            <person name="Allen N."/>
            <person name="Allen T."/>
            <person name="An P."/>
            <person name="Anderson M."/>
            <person name="Anderson S."/>
            <person name="Arachchi H."/>
            <person name="Armbruster J."/>
            <person name="Bachantsang P."/>
            <person name="Baldwin J."/>
            <person name="Barry A."/>
            <person name="Bayul T."/>
            <person name="Blitshsteyn B."/>
            <person name="Bloom T."/>
            <person name="Blye J."/>
            <person name="Boguslavskiy L."/>
            <person name="Borowsky M."/>
            <person name="Boukhgalter B."/>
            <person name="Brunache A."/>
            <person name="Butler J."/>
            <person name="Calixte N."/>
            <person name="Calvo S."/>
            <person name="Camarata J."/>
            <person name="Campo K."/>
            <person name="Chang J."/>
            <person name="Cheshatsang Y."/>
            <person name="Citroen M."/>
            <person name="Collymore A."/>
            <person name="Considine T."/>
            <person name="Cook A."/>
            <person name="Cooke P."/>
            <person name="Corum B."/>
            <person name="Cuomo C."/>
            <person name="David R."/>
            <person name="Dawoe T."/>
            <person name="Degray S."/>
            <person name="Dodge S."/>
            <person name="Dooley K."/>
            <person name="Dorje P."/>
            <person name="Dorjee K."/>
            <person name="Dorris L."/>
            <person name="Duffey N."/>
            <person name="Dupes A."/>
            <person name="Elkins T."/>
            <person name="Engels R."/>
            <person name="Erickson J."/>
            <person name="Farina A."/>
            <person name="Faro S."/>
            <person name="Ferreira P."/>
            <person name="Fischer H."/>
            <person name="Fitzgerald M."/>
            <person name="Foley K."/>
            <person name="Gage D."/>
            <person name="Galagan J."/>
            <person name="Gearin G."/>
            <person name="Gnerre S."/>
            <person name="Gnirke A."/>
            <person name="Goyette A."/>
            <person name="Graham J."/>
            <person name="Grandbois E."/>
            <person name="Gyaltsen K."/>
            <person name="Hafez N."/>
            <person name="Hagopian D."/>
            <person name="Hagos B."/>
            <person name="Hall J."/>
            <person name="Hatcher B."/>
            <person name="Heller A."/>
            <person name="Higgins H."/>
            <person name="Honan T."/>
            <person name="Horn A."/>
            <person name="Houde N."/>
            <person name="Hughes L."/>
            <person name="Hulme W."/>
            <person name="Husby E."/>
            <person name="Iliev I."/>
            <person name="Jaffe D."/>
            <person name="Jones C."/>
            <person name="Kamal M."/>
            <person name="Kamat A."/>
            <person name="Kamvysselis M."/>
            <person name="Karlsson E."/>
            <person name="Kells C."/>
            <person name="Kieu A."/>
            <person name="Kisner P."/>
            <person name="Kodira C."/>
            <person name="Kulbokas E."/>
            <person name="Labutti K."/>
            <person name="Lama D."/>
            <person name="Landers T."/>
            <person name="Leger J."/>
            <person name="Levine S."/>
            <person name="Lewis D."/>
            <person name="Lewis T."/>
            <person name="Lindblad-toh K."/>
            <person name="Liu X."/>
            <person name="Lokyitsang T."/>
            <person name="Lokyitsang Y."/>
            <person name="Lucien O."/>
            <person name="Lui A."/>
            <person name="Ma L.J."/>
            <person name="Mabbitt R."/>
            <person name="Macdonald J."/>
            <person name="Maclean C."/>
            <person name="Major J."/>
            <person name="Manning J."/>
            <person name="Marabella R."/>
            <person name="Maru K."/>
            <person name="Matthews C."/>
            <person name="Mauceli E."/>
            <person name="Mccarthy M."/>
            <person name="Mcdonough S."/>
            <person name="Mcghee T."/>
            <person name="Meldrim J."/>
            <person name="Meneus L."/>
            <person name="Mesirov J."/>
            <person name="Mihalev A."/>
            <person name="Mihova T."/>
            <person name="Mikkelsen T."/>
            <person name="Mlenga V."/>
            <person name="Moru K."/>
            <person name="Mozes J."/>
            <person name="Mulrain L."/>
            <person name="Munson G."/>
            <person name="Naylor J."/>
            <person name="Newes C."/>
            <person name="Nguyen C."/>
            <person name="Nguyen N."/>
            <person name="Nguyen T."/>
            <person name="Nicol R."/>
            <person name="Nielsen C."/>
            <person name="Nizzari M."/>
            <person name="Norbu C."/>
            <person name="Norbu N."/>
            <person name="O'donnell P."/>
            <person name="Okoawo O."/>
            <person name="O'leary S."/>
            <person name="Omotosho B."/>
            <person name="O'neill K."/>
            <person name="Osman S."/>
            <person name="Parker S."/>
            <person name="Perrin D."/>
            <person name="Phunkhang P."/>
            <person name="Piqani B."/>
            <person name="Purcell S."/>
            <person name="Rachupka T."/>
            <person name="Ramasamy U."/>
            <person name="Rameau R."/>
            <person name="Ray V."/>
            <person name="Raymond C."/>
            <person name="Retta R."/>
            <person name="Richardson S."/>
            <person name="Rise C."/>
            <person name="Rodriguez J."/>
            <person name="Rogers J."/>
            <person name="Rogov P."/>
            <person name="Rutman M."/>
            <person name="Schupbach R."/>
            <person name="Seaman C."/>
            <person name="Settipalli S."/>
            <person name="Sharpe T."/>
            <person name="Sheridan J."/>
            <person name="Sherpa N."/>
            <person name="Shi J."/>
            <person name="Smirnov S."/>
            <person name="Smith C."/>
            <person name="Sougnez C."/>
            <person name="Spencer B."/>
            <person name="Stalker J."/>
            <person name="Stange-thomann N."/>
            <person name="Stavropoulos S."/>
            <person name="Stetson K."/>
            <person name="Stone C."/>
            <person name="Stone S."/>
            <person name="Stubbs M."/>
            <person name="Talamas J."/>
            <person name="Tchuinga P."/>
            <person name="Tenzing P."/>
            <person name="Tesfaye S."/>
            <person name="Theodore J."/>
            <person name="Thoulutsang Y."/>
            <person name="Topham K."/>
            <person name="Towey S."/>
            <person name="Tsamla T."/>
            <person name="Tsomo N."/>
            <person name="Vallee D."/>
            <person name="Vassiliev H."/>
            <person name="Venkataraman V."/>
            <person name="Vinson J."/>
            <person name="Vo A."/>
            <person name="Wade C."/>
            <person name="Wang S."/>
            <person name="Wangchuk T."/>
            <person name="Wangdi T."/>
            <person name="Whittaker C."/>
            <person name="Wilkinson J."/>
            <person name="Wu Y."/>
            <person name="Wyman D."/>
            <person name="Yadav S."/>
            <person name="Yang S."/>
            <person name="Yang X."/>
            <person name="Yeager S."/>
            <person name="Yee E."/>
            <person name="Young G."/>
            <person name="Zainoun J."/>
            <person name="Zembeck L."/>
            <person name="Zimmer A."/>
            <person name="Zody M."/>
            <person name="Lander E."/>
        </authorList>
    </citation>
    <scope>NUCLEOTIDE SEQUENCE [LARGE SCALE GENOMIC DNA]</scope>
</reference>
<dbReference type="InterPro" id="IPR008983">
    <property type="entry name" value="Tumour_necrosis_fac-like_dom"/>
</dbReference>
<dbReference type="InParanoid" id="H2YGI7"/>
<evidence type="ECO:0000313" key="4">
    <source>
        <dbReference type="Ensembl" id="ENSCSAVP00000004436.1"/>
    </source>
</evidence>
<dbReference type="Proteomes" id="UP000007875">
    <property type="component" value="Unassembled WGS sequence"/>
</dbReference>
<dbReference type="InterPro" id="IPR001073">
    <property type="entry name" value="C1q_dom"/>
</dbReference>
<dbReference type="InterPro" id="IPR050392">
    <property type="entry name" value="Collagen/C1q_domain"/>
</dbReference>
<evidence type="ECO:0000313" key="5">
    <source>
        <dbReference type="Proteomes" id="UP000007875"/>
    </source>
</evidence>
<dbReference type="PROSITE" id="PS50871">
    <property type="entry name" value="C1Q"/>
    <property type="match status" value="1"/>
</dbReference>
<dbReference type="Ensembl" id="ENSCSAVT00000004500.1">
    <property type="protein sequence ID" value="ENSCSAVP00000004436.1"/>
    <property type="gene ID" value="ENSCSAVG00000002626.1"/>
</dbReference>
<organism evidence="4 5">
    <name type="scientific">Ciona savignyi</name>
    <name type="common">Pacific transparent sea squirt</name>
    <dbReference type="NCBI Taxonomy" id="51511"/>
    <lineage>
        <taxon>Eukaryota</taxon>
        <taxon>Metazoa</taxon>
        <taxon>Chordata</taxon>
        <taxon>Tunicata</taxon>
        <taxon>Ascidiacea</taxon>
        <taxon>Phlebobranchia</taxon>
        <taxon>Cionidae</taxon>
        <taxon>Ciona</taxon>
    </lineage>
</organism>
<evidence type="ECO:0000259" key="3">
    <source>
        <dbReference type="PROSITE" id="PS50871"/>
    </source>
</evidence>
<dbReference type="GO" id="GO:0005581">
    <property type="term" value="C:collagen trimer"/>
    <property type="evidence" value="ECO:0007669"/>
    <property type="project" value="UniProtKB-KW"/>
</dbReference>
<comment type="subcellular location">
    <subcellularLocation>
        <location evidence="1">Secreted</location>
    </subcellularLocation>
</comment>
<keyword evidence="5" id="KW-1185">Reference proteome</keyword>
<dbReference type="PRINTS" id="PR00007">
    <property type="entry name" value="COMPLEMNTC1Q"/>
</dbReference>
<accession>H2YGI7</accession>
<evidence type="ECO:0000256" key="1">
    <source>
        <dbReference type="ARBA" id="ARBA00004613"/>
    </source>
</evidence>
<dbReference type="SUPFAM" id="SSF49842">
    <property type="entry name" value="TNF-like"/>
    <property type="match status" value="1"/>
</dbReference>
<reference evidence="4" key="3">
    <citation type="submission" date="2025-09" db="UniProtKB">
        <authorList>
            <consortium name="Ensembl"/>
        </authorList>
    </citation>
    <scope>IDENTIFICATION</scope>
</reference>
<dbReference type="AlphaFoldDB" id="H2YGI7"/>
<proteinExistence type="predicted"/>
<feature type="domain" description="C1q" evidence="3">
    <location>
        <begin position="44"/>
        <end position="181"/>
    </location>
</feature>
<dbReference type="OMA" id="LIGQWGP"/>
<reference evidence="4" key="2">
    <citation type="submission" date="2025-08" db="UniProtKB">
        <authorList>
            <consortium name="Ensembl"/>
        </authorList>
    </citation>
    <scope>IDENTIFICATION</scope>
</reference>